<evidence type="ECO:0000313" key="3">
    <source>
        <dbReference type="Proteomes" id="UP000049983"/>
    </source>
</evidence>
<evidence type="ECO:0000313" key="2">
    <source>
        <dbReference type="EMBL" id="CTQ76797.1"/>
    </source>
</evidence>
<dbReference type="Proteomes" id="UP000049983">
    <property type="component" value="Unassembled WGS sequence"/>
</dbReference>
<evidence type="ECO:0000256" key="1">
    <source>
        <dbReference type="SAM" id="Phobius"/>
    </source>
</evidence>
<protein>
    <submittedName>
        <fullName evidence="2">Uncharacterized protein</fullName>
    </submittedName>
</protein>
<dbReference type="OrthoDB" id="655954at2"/>
<keyword evidence="1" id="KW-1133">Transmembrane helix</keyword>
<dbReference type="InterPro" id="IPR009045">
    <property type="entry name" value="Zn_M74/Hedgehog-like"/>
</dbReference>
<organism evidence="2 3">
    <name type="scientific">Roseibium album</name>
    <dbReference type="NCBI Taxonomy" id="311410"/>
    <lineage>
        <taxon>Bacteria</taxon>
        <taxon>Pseudomonadati</taxon>
        <taxon>Pseudomonadota</taxon>
        <taxon>Alphaproteobacteria</taxon>
        <taxon>Hyphomicrobiales</taxon>
        <taxon>Stappiaceae</taxon>
        <taxon>Roseibium</taxon>
    </lineage>
</organism>
<keyword evidence="1" id="KW-0812">Transmembrane</keyword>
<keyword evidence="3" id="KW-1185">Reference proteome</keyword>
<feature type="transmembrane region" description="Helical" evidence="1">
    <location>
        <begin position="35"/>
        <end position="56"/>
    </location>
</feature>
<dbReference type="EMBL" id="CXWC01000013">
    <property type="protein sequence ID" value="CTQ76797.1"/>
    <property type="molecule type" value="Genomic_DNA"/>
</dbReference>
<reference evidence="3" key="1">
    <citation type="submission" date="2015-07" db="EMBL/GenBank/DDBJ databases">
        <authorList>
            <person name="Rodrigo-Torres Lidia"/>
            <person name="Arahal R.David."/>
        </authorList>
    </citation>
    <scope>NUCLEOTIDE SEQUENCE [LARGE SCALE GENOMIC DNA]</scope>
    <source>
        <strain evidence="3">CECT 5096</strain>
    </source>
</reference>
<feature type="transmembrane region" description="Helical" evidence="1">
    <location>
        <begin position="6"/>
        <end position="28"/>
    </location>
</feature>
<proteinExistence type="predicted"/>
<sequence>MHRAILHGSIVCFLTLLTQIGGVAWLIALVTKHRLLTFASLYVALTIATMFVAPMFGRVPLNCRSEGAFKMQSPVYCVLNRNYVSPELRNVVQELADNVSNQFPGTITLALDGSFPFFDSFPLLPHLSHDDGRKLDLAFYYRNDTGYLTGKTSSPIGYFDFVDGETSCAEKWRSLRWKLEWLQPLWHDFQIEPARTRAAIAWLAHDPRVQKILLEPHLRDTLAVRFDKIRFQGCFAARHDGHIHFQIH</sequence>
<dbReference type="Gene3D" id="3.30.1380.10">
    <property type="match status" value="1"/>
</dbReference>
<gene>
    <name evidence="2" type="ORF">LA5096_04886</name>
</gene>
<dbReference type="AlphaFoldDB" id="A0A0M7APB9"/>
<dbReference type="STRING" id="311410.LA5095_03604"/>
<name>A0A0M7APB9_9HYPH</name>
<dbReference type="SUPFAM" id="SSF55166">
    <property type="entry name" value="Hedgehog/DD-peptidase"/>
    <property type="match status" value="1"/>
</dbReference>
<accession>A0A0M7APB9</accession>
<keyword evidence="1" id="KW-0472">Membrane</keyword>